<dbReference type="EMBL" id="KV426097">
    <property type="protein sequence ID" value="KZV88558.1"/>
    <property type="molecule type" value="Genomic_DNA"/>
</dbReference>
<dbReference type="AlphaFoldDB" id="A0A165F8A4"/>
<comment type="pathway">
    <text evidence="1">Protein modification; protein ubiquitination.</text>
</comment>
<dbReference type="OrthoDB" id="3040787at2759"/>
<dbReference type="InterPro" id="IPR001810">
    <property type="entry name" value="F-box_dom"/>
</dbReference>
<dbReference type="InterPro" id="IPR045048">
    <property type="entry name" value="FBXO31/39"/>
</dbReference>
<name>A0A165F8A4_EXIGL</name>
<dbReference type="Gene3D" id="1.20.1280.50">
    <property type="match status" value="2"/>
</dbReference>
<protein>
    <recommendedName>
        <fullName evidence="3">F-box domain-containing protein</fullName>
    </recommendedName>
</protein>
<keyword evidence="5" id="KW-1185">Reference proteome</keyword>
<dbReference type="PANTHER" id="PTHR10706:SF130">
    <property type="entry name" value="F-BOX ONLY PROTEIN 31"/>
    <property type="match status" value="1"/>
</dbReference>
<dbReference type="SUPFAM" id="SSF81383">
    <property type="entry name" value="F-box domain"/>
    <property type="match status" value="2"/>
</dbReference>
<evidence type="ECO:0000256" key="2">
    <source>
        <dbReference type="ARBA" id="ARBA00022786"/>
    </source>
</evidence>
<feature type="domain" description="F-box" evidence="3">
    <location>
        <begin position="1"/>
        <end position="45"/>
    </location>
</feature>
<sequence length="410" mass="46567">MESLSTELLTKVLSLLPSYRELVVAERVCRRWKQVLATNRLLQERLFRAPSKARRKLMDTHNQFKAAAFLHPILRYPSPIYYNLGDALDGAVLISRHDDARAKLEQYKVANDLLCIPRCKILRIDEWDKTVSNDDGLRVLDLFRVLELNTQNMPKNAFDDFPDPRDFPSFDPELDGDEFDLQVDSSFNGAKVIKRDGDSLHSLSTELLAKILVLLPYRNLVASERVCRRWKQVVATNLTLQERLFRAAPTPERKLKGKGTGTKLESSTVLHPVVAQDSVFFGVSIFYFLGDALDSALVVNSDKHTEETLQTCKIANDFLCIPRCTKLRVGDWPGKTILNKNGLRVLDLFRLLVLNTTNLPPGKGFFGYDMPPPDPDYPELDGVPLMLIGVKLQKRVGNVLHLDCDFEPYL</sequence>
<evidence type="ECO:0000256" key="1">
    <source>
        <dbReference type="ARBA" id="ARBA00004906"/>
    </source>
</evidence>
<dbReference type="Proteomes" id="UP000077266">
    <property type="component" value="Unassembled WGS sequence"/>
</dbReference>
<feature type="domain" description="F-box" evidence="3">
    <location>
        <begin position="197"/>
        <end position="248"/>
    </location>
</feature>
<proteinExistence type="predicted"/>
<gene>
    <name evidence="4" type="ORF">EXIGLDRAFT_772600</name>
</gene>
<dbReference type="SMART" id="SM00256">
    <property type="entry name" value="FBOX"/>
    <property type="match status" value="2"/>
</dbReference>
<keyword evidence="2" id="KW-0833">Ubl conjugation pathway</keyword>
<reference evidence="4 5" key="1">
    <citation type="journal article" date="2016" name="Mol. Biol. Evol.">
        <title>Comparative Genomics of Early-Diverging Mushroom-Forming Fungi Provides Insights into the Origins of Lignocellulose Decay Capabilities.</title>
        <authorList>
            <person name="Nagy L.G."/>
            <person name="Riley R."/>
            <person name="Tritt A."/>
            <person name="Adam C."/>
            <person name="Daum C."/>
            <person name="Floudas D."/>
            <person name="Sun H."/>
            <person name="Yadav J.S."/>
            <person name="Pangilinan J."/>
            <person name="Larsson K.H."/>
            <person name="Matsuura K."/>
            <person name="Barry K."/>
            <person name="Labutti K."/>
            <person name="Kuo R."/>
            <person name="Ohm R.A."/>
            <person name="Bhattacharya S.S."/>
            <person name="Shirouzu T."/>
            <person name="Yoshinaga Y."/>
            <person name="Martin F.M."/>
            <person name="Grigoriev I.V."/>
            <person name="Hibbett D.S."/>
        </authorList>
    </citation>
    <scope>NUCLEOTIDE SEQUENCE [LARGE SCALE GENOMIC DNA]</scope>
    <source>
        <strain evidence="4 5">HHB12029</strain>
    </source>
</reference>
<evidence type="ECO:0000259" key="3">
    <source>
        <dbReference type="PROSITE" id="PS50181"/>
    </source>
</evidence>
<dbReference type="PROSITE" id="PS50181">
    <property type="entry name" value="FBOX"/>
    <property type="match status" value="2"/>
</dbReference>
<dbReference type="InterPro" id="IPR036047">
    <property type="entry name" value="F-box-like_dom_sf"/>
</dbReference>
<evidence type="ECO:0000313" key="4">
    <source>
        <dbReference type="EMBL" id="KZV88558.1"/>
    </source>
</evidence>
<dbReference type="InParanoid" id="A0A165F8A4"/>
<dbReference type="Pfam" id="PF12937">
    <property type="entry name" value="F-box-like"/>
    <property type="match status" value="2"/>
</dbReference>
<evidence type="ECO:0000313" key="5">
    <source>
        <dbReference type="Proteomes" id="UP000077266"/>
    </source>
</evidence>
<dbReference type="PANTHER" id="PTHR10706">
    <property type="entry name" value="F-BOX FAMILY PROTEIN"/>
    <property type="match status" value="1"/>
</dbReference>
<organism evidence="4 5">
    <name type="scientific">Exidia glandulosa HHB12029</name>
    <dbReference type="NCBI Taxonomy" id="1314781"/>
    <lineage>
        <taxon>Eukaryota</taxon>
        <taxon>Fungi</taxon>
        <taxon>Dikarya</taxon>
        <taxon>Basidiomycota</taxon>
        <taxon>Agaricomycotina</taxon>
        <taxon>Agaricomycetes</taxon>
        <taxon>Auriculariales</taxon>
        <taxon>Exidiaceae</taxon>
        <taxon>Exidia</taxon>
    </lineage>
</organism>
<accession>A0A165F8A4</accession>